<feature type="chain" id="PRO_5043395696" evidence="1">
    <location>
        <begin position="22"/>
        <end position="128"/>
    </location>
</feature>
<evidence type="ECO:0000256" key="1">
    <source>
        <dbReference type="SAM" id="SignalP"/>
    </source>
</evidence>
<feature type="signal peptide" evidence="1">
    <location>
        <begin position="1"/>
        <end position="21"/>
    </location>
</feature>
<proteinExistence type="predicted"/>
<dbReference type="Proteomes" id="UP001321749">
    <property type="component" value="Unassembled WGS sequence"/>
</dbReference>
<dbReference type="EMBL" id="MU865022">
    <property type="protein sequence ID" value="KAK4459992.1"/>
    <property type="molecule type" value="Genomic_DNA"/>
</dbReference>
<reference evidence="2" key="1">
    <citation type="journal article" date="2023" name="Mol. Phylogenet. Evol.">
        <title>Genome-scale phylogeny and comparative genomics of the fungal order Sordariales.</title>
        <authorList>
            <person name="Hensen N."/>
            <person name="Bonometti L."/>
            <person name="Westerberg I."/>
            <person name="Brannstrom I.O."/>
            <person name="Guillou S."/>
            <person name="Cros-Aarteil S."/>
            <person name="Calhoun S."/>
            <person name="Haridas S."/>
            <person name="Kuo A."/>
            <person name="Mondo S."/>
            <person name="Pangilinan J."/>
            <person name="Riley R."/>
            <person name="LaButti K."/>
            <person name="Andreopoulos B."/>
            <person name="Lipzen A."/>
            <person name="Chen C."/>
            <person name="Yan M."/>
            <person name="Daum C."/>
            <person name="Ng V."/>
            <person name="Clum A."/>
            <person name="Steindorff A."/>
            <person name="Ohm R.A."/>
            <person name="Martin F."/>
            <person name="Silar P."/>
            <person name="Natvig D.O."/>
            <person name="Lalanne C."/>
            <person name="Gautier V."/>
            <person name="Ament-Velasquez S.L."/>
            <person name="Kruys A."/>
            <person name="Hutchinson M.I."/>
            <person name="Powell A.J."/>
            <person name="Barry K."/>
            <person name="Miller A.N."/>
            <person name="Grigoriev I.V."/>
            <person name="Debuchy R."/>
            <person name="Gladieux P."/>
            <person name="Hiltunen Thoren M."/>
            <person name="Johannesson H."/>
        </authorList>
    </citation>
    <scope>NUCLEOTIDE SEQUENCE</scope>
    <source>
        <strain evidence="2">PSN324</strain>
    </source>
</reference>
<organism evidence="2 3">
    <name type="scientific">Cladorrhinum samala</name>
    <dbReference type="NCBI Taxonomy" id="585594"/>
    <lineage>
        <taxon>Eukaryota</taxon>
        <taxon>Fungi</taxon>
        <taxon>Dikarya</taxon>
        <taxon>Ascomycota</taxon>
        <taxon>Pezizomycotina</taxon>
        <taxon>Sordariomycetes</taxon>
        <taxon>Sordariomycetidae</taxon>
        <taxon>Sordariales</taxon>
        <taxon>Podosporaceae</taxon>
        <taxon>Cladorrhinum</taxon>
    </lineage>
</organism>
<reference evidence="2" key="2">
    <citation type="submission" date="2023-06" db="EMBL/GenBank/DDBJ databases">
        <authorList>
            <consortium name="Lawrence Berkeley National Laboratory"/>
            <person name="Mondo S.J."/>
            <person name="Hensen N."/>
            <person name="Bonometti L."/>
            <person name="Westerberg I."/>
            <person name="Brannstrom I.O."/>
            <person name="Guillou S."/>
            <person name="Cros-Aarteil S."/>
            <person name="Calhoun S."/>
            <person name="Haridas S."/>
            <person name="Kuo A."/>
            <person name="Pangilinan J."/>
            <person name="Riley R."/>
            <person name="Labutti K."/>
            <person name="Andreopoulos B."/>
            <person name="Lipzen A."/>
            <person name="Chen C."/>
            <person name="Yanf M."/>
            <person name="Daum C."/>
            <person name="Ng V."/>
            <person name="Clum A."/>
            <person name="Steindorff A."/>
            <person name="Ohm R."/>
            <person name="Martin F."/>
            <person name="Silar P."/>
            <person name="Natvig D."/>
            <person name="Lalanne C."/>
            <person name="Gautier V."/>
            <person name="Ament-Velasquez S.L."/>
            <person name="Kruys A."/>
            <person name="Hutchinson M.I."/>
            <person name="Powell A.J."/>
            <person name="Barry K."/>
            <person name="Miller A.N."/>
            <person name="Grigoriev I.V."/>
            <person name="Debuchy R."/>
            <person name="Gladieux P."/>
            <person name="Thoren M.H."/>
            <person name="Johannesson H."/>
        </authorList>
    </citation>
    <scope>NUCLEOTIDE SEQUENCE</scope>
    <source>
        <strain evidence="2">PSN324</strain>
    </source>
</reference>
<evidence type="ECO:0000313" key="3">
    <source>
        <dbReference type="Proteomes" id="UP001321749"/>
    </source>
</evidence>
<evidence type="ECO:0000313" key="2">
    <source>
        <dbReference type="EMBL" id="KAK4459992.1"/>
    </source>
</evidence>
<comment type="caution">
    <text evidence="2">The sequence shown here is derived from an EMBL/GenBank/DDBJ whole genome shotgun (WGS) entry which is preliminary data.</text>
</comment>
<name>A0AAV9HGJ7_9PEZI</name>
<sequence length="128" mass="14459">MISSYQIYCAIISTLFAFAMSEVANITGNQNCPRAFVEYNVPGDGFLPYEWDCRQVAGKAFDRDVDIDNVDGTRALYGTCEIDFIVSEGNNMTITRQQFNDFFDLVWNSTCTRTLGIEFQAHIPTVRA</sequence>
<dbReference type="AlphaFoldDB" id="A0AAV9HGJ7"/>
<protein>
    <submittedName>
        <fullName evidence="2">Uncharacterized protein</fullName>
    </submittedName>
</protein>
<accession>A0AAV9HGJ7</accession>
<keyword evidence="1" id="KW-0732">Signal</keyword>
<keyword evidence="3" id="KW-1185">Reference proteome</keyword>
<gene>
    <name evidence="2" type="ORF">QBC42DRAFT_288982</name>
</gene>